<dbReference type="InterPro" id="IPR011256">
    <property type="entry name" value="Reg_factor_effector_dom_sf"/>
</dbReference>
<evidence type="ECO:0000256" key="3">
    <source>
        <dbReference type="ARBA" id="ARBA00009817"/>
    </source>
</evidence>
<dbReference type="Gene3D" id="3.20.80.10">
    <property type="entry name" value="Regulatory factor, effector binding domain"/>
    <property type="match status" value="1"/>
</dbReference>
<evidence type="ECO:0000313" key="12">
    <source>
        <dbReference type="Proteomes" id="UP001142489"/>
    </source>
</evidence>
<name>A0A9Q1B7B9_9SAUR</name>
<keyword evidence="12" id="KW-1185">Reference proteome</keyword>
<evidence type="ECO:0000256" key="10">
    <source>
        <dbReference type="ARBA" id="ARBA00076744"/>
    </source>
</evidence>
<dbReference type="GO" id="GO:0005739">
    <property type="term" value="C:mitochondrion"/>
    <property type="evidence" value="ECO:0007669"/>
    <property type="project" value="UniProtKB-SubCell"/>
</dbReference>
<dbReference type="SUPFAM" id="SSF55136">
    <property type="entry name" value="Probable bacterial effector-binding domain"/>
    <property type="match status" value="1"/>
</dbReference>
<proteinExistence type="inferred from homology"/>
<dbReference type="FunFam" id="3.20.80.10:FF:000006">
    <property type="entry name" value="heme-binding protein 2"/>
    <property type="match status" value="1"/>
</dbReference>
<protein>
    <recommendedName>
        <fullName evidence="9">Heme-binding protein 2</fullName>
    </recommendedName>
    <alternativeName>
        <fullName evidence="10">Protein SOUL</fullName>
    </alternativeName>
</protein>
<dbReference type="OrthoDB" id="6424451at2759"/>
<evidence type="ECO:0000256" key="6">
    <source>
        <dbReference type="ARBA" id="ARBA00022990"/>
    </source>
</evidence>
<evidence type="ECO:0000256" key="5">
    <source>
        <dbReference type="ARBA" id="ARBA00022553"/>
    </source>
</evidence>
<dbReference type="EMBL" id="JAPFRF010000002">
    <property type="protein sequence ID" value="KAJ7341981.1"/>
    <property type="molecule type" value="Genomic_DNA"/>
</dbReference>
<comment type="caution">
    <text evidence="11">The sequence shown here is derived from an EMBL/GenBank/DDBJ whole genome shotgun (WGS) entry which is preliminary data.</text>
</comment>
<evidence type="ECO:0000256" key="8">
    <source>
        <dbReference type="ARBA" id="ARBA00062333"/>
    </source>
</evidence>
<keyword evidence="5" id="KW-0597">Phosphoprotein</keyword>
<comment type="similarity">
    <text evidence="3">Belongs to the HEBP family.</text>
</comment>
<comment type="subunit">
    <text evidence="8">Monomer. Interacts with LRPPRC. May interact with BCL2L1; an interaction with BCL2L1 was observed using a peptide, but not with the full-length protein. The full-length protein would have to undergo a major conformation change for the interaction to occur. Interacts with PDCD6.</text>
</comment>
<dbReference type="GO" id="GO:0020037">
    <property type="term" value="F:heme binding"/>
    <property type="evidence" value="ECO:0007669"/>
    <property type="project" value="TreeGrafter"/>
</dbReference>
<dbReference type="AlphaFoldDB" id="A0A9Q1B7B9"/>
<evidence type="ECO:0000256" key="1">
    <source>
        <dbReference type="ARBA" id="ARBA00004173"/>
    </source>
</evidence>
<dbReference type="Proteomes" id="UP001142489">
    <property type="component" value="Unassembled WGS sequence"/>
</dbReference>
<keyword evidence="6" id="KW-0007">Acetylation</keyword>
<dbReference type="PANTHER" id="PTHR11220">
    <property type="entry name" value="HEME-BINDING PROTEIN-RELATED"/>
    <property type="match status" value="1"/>
</dbReference>
<dbReference type="Pfam" id="PF04832">
    <property type="entry name" value="SOUL"/>
    <property type="match status" value="1"/>
</dbReference>
<organism evidence="11 12">
    <name type="scientific">Phrynocephalus forsythii</name>
    <dbReference type="NCBI Taxonomy" id="171643"/>
    <lineage>
        <taxon>Eukaryota</taxon>
        <taxon>Metazoa</taxon>
        <taxon>Chordata</taxon>
        <taxon>Craniata</taxon>
        <taxon>Vertebrata</taxon>
        <taxon>Euteleostomi</taxon>
        <taxon>Lepidosauria</taxon>
        <taxon>Squamata</taxon>
        <taxon>Bifurcata</taxon>
        <taxon>Unidentata</taxon>
        <taxon>Episquamata</taxon>
        <taxon>Toxicofera</taxon>
        <taxon>Iguania</taxon>
        <taxon>Acrodonta</taxon>
        <taxon>Agamidae</taxon>
        <taxon>Agaminae</taxon>
        <taxon>Phrynocephalus</taxon>
    </lineage>
</organism>
<evidence type="ECO:0000256" key="9">
    <source>
        <dbReference type="ARBA" id="ARBA00074168"/>
    </source>
</evidence>
<gene>
    <name evidence="11" type="ORF">JRQ81_008135</name>
</gene>
<evidence type="ECO:0000256" key="4">
    <source>
        <dbReference type="ARBA" id="ARBA00022490"/>
    </source>
</evidence>
<comment type="subcellular location">
    <subcellularLocation>
        <location evidence="2">Cytoplasm</location>
    </subcellularLocation>
    <subcellularLocation>
        <location evidence="1">Mitochondrion</location>
    </subcellularLocation>
</comment>
<evidence type="ECO:0000256" key="7">
    <source>
        <dbReference type="ARBA" id="ARBA00023128"/>
    </source>
</evidence>
<evidence type="ECO:0000256" key="2">
    <source>
        <dbReference type="ARBA" id="ARBA00004496"/>
    </source>
</evidence>
<dbReference type="PANTHER" id="PTHR11220:SF70">
    <property type="entry name" value="HEME-BINDING PROTEIN 2"/>
    <property type="match status" value="1"/>
</dbReference>
<accession>A0A9Q1B7B9</accession>
<dbReference type="InterPro" id="IPR006917">
    <property type="entry name" value="SOUL_heme-bd"/>
</dbReference>
<keyword evidence="4" id="KW-0963">Cytoplasm</keyword>
<reference evidence="11" key="1">
    <citation type="journal article" date="2023" name="DNA Res.">
        <title>Chromosome-level genome assembly of Phrynocephalus forsythii using third-generation DNA sequencing and Hi-C analysis.</title>
        <authorList>
            <person name="Qi Y."/>
            <person name="Zhao W."/>
            <person name="Zhao Y."/>
            <person name="Niu C."/>
            <person name="Cao S."/>
            <person name="Zhang Y."/>
        </authorList>
    </citation>
    <scope>NUCLEOTIDE SEQUENCE</scope>
    <source>
        <tissue evidence="11">Muscle</tissue>
    </source>
</reference>
<sequence length="189" mass="21372">MLKTIKQALFSSGLEMPKWTALPNQASDYEIRQYEPAKWVCTSIKTVDWDSAINTGFTKLFNYIKGKNDRGVKIDMTAPVTCYVQPGAGPFCESTTIVSFYVPSQHQANPPRPTEADVFIETRPAITVFVRSFGGFANAKKNQEEILALVESLKRDGKSFQEKVYYSAGYDSPFKLLNRHNEVWLIKKS</sequence>
<keyword evidence="7" id="KW-0496">Mitochondrion</keyword>
<evidence type="ECO:0000313" key="11">
    <source>
        <dbReference type="EMBL" id="KAJ7341981.1"/>
    </source>
</evidence>